<sequence length="48" mass="5262">MLRFVDTSQVTMGPQDSPGYWLVTGARLDVDKGRISLHVKFSLLAPAS</sequence>
<dbReference type="GO" id="GO:0009626">
    <property type="term" value="P:plant-type hypersensitive response"/>
    <property type="evidence" value="ECO:0007669"/>
    <property type="project" value="TreeGrafter"/>
</dbReference>
<dbReference type="AlphaFoldDB" id="A0A0A8ZFQ4"/>
<dbReference type="GO" id="GO:0005886">
    <property type="term" value="C:plasma membrane"/>
    <property type="evidence" value="ECO:0007669"/>
    <property type="project" value="TreeGrafter"/>
</dbReference>
<evidence type="ECO:0000313" key="1">
    <source>
        <dbReference type="EMBL" id="JAD35570.1"/>
    </source>
</evidence>
<name>A0A0A8ZFQ4_ARUDO</name>
<organism evidence="1">
    <name type="scientific">Arundo donax</name>
    <name type="common">Giant reed</name>
    <name type="synonym">Donax arundinaceus</name>
    <dbReference type="NCBI Taxonomy" id="35708"/>
    <lineage>
        <taxon>Eukaryota</taxon>
        <taxon>Viridiplantae</taxon>
        <taxon>Streptophyta</taxon>
        <taxon>Embryophyta</taxon>
        <taxon>Tracheophyta</taxon>
        <taxon>Spermatophyta</taxon>
        <taxon>Magnoliopsida</taxon>
        <taxon>Liliopsida</taxon>
        <taxon>Poales</taxon>
        <taxon>Poaceae</taxon>
        <taxon>PACMAD clade</taxon>
        <taxon>Arundinoideae</taxon>
        <taxon>Arundineae</taxon>
        <taxon>Arundo</taxon>
    </lineage>
</organism>
<accession>A0A0A8ZFQ4</accession>
<proteinExistence type="predicted"/>
<reference evidence="1" key="1">
    <citation type="submission" date="2014-09" db="EMBL/GenBank/DDBJ databases">
        <authorList>
            <person name="Magalhaes I.L.F."/>
            <person name="Oliveira U."/>
            <person name="Santos F.R."/>
            <person name="Vidigal T.H.D.A."/>
            <person name="Brescovit A.D."/>
            <person name="Santos A.J."/>
        </authorList>
    </citation>
    <scope>NUCLEOTIDE SEQUENCE</scope>
    <source>
        <tissue evidence="1">Shoot tissue taken approximately 20 cm above the soil surface</tissue>
    </source>
</reference>
<dbReference type="EMBL" id="GBRH01262325">
    <property type="protein sequence ID" value="JAD35570.1"/>
    <property type="molecule type" value="Transcribed_RNA"/>
</dbReference>
<dbReference type="GO" id="GO:2000031">
    <property type="term" value="P:regulation of salicylic acid mediated signaling pathway"/>
    <property type="evidence" value="ECO:0007669"/>
    <property type="project" value="InterPro"/>
</dbReference>
<dbReference type="InterPro" id="IPR044663">
    <property type="entry name" value="CAD1/NSL1-like"/>
</dbReference>
<protein>
    <submittedName>
        <fullName evidence="1">Uncharacterized protein</fullName>
    </submittedName>
</protein>
<reference evidence="1" key="2">
    <citation type="journal article" date="2015" name="Data Brief">
        <title>Shoot transcriptome of the giant reed, Arundo donax.</title>
        <authorList>
            <person name="Barrero R.A."/>
            <person name="Guerrero F.D."/>
            <person name="Moolhuijzen P."/>
            <person name="Goolsby J.A."/>
            <person name="Tidwell J."/>
            <person name="Bellgard S.E."/>
            <person name="Bellgard M.I."/>
        </authorList>
    </citation>
    <scope>NUCLEOTIDE SEQUENCE</scope>
    <source>
        <tissue evidence="1">Shoot tissue taken approximately 20 cm above the soil surface</tissue>
    </source>
</reference>
<dbReference type="PANTHER" id="PTHR33199:SF4">
    <property type="entry name" value="OS02G0736300 PROTEIN"/>
    <property type="match status" value="1"/>
</dbReference>
<dbReference type="PANTHER" id="PTHR33199">
    <property type="entry name" value="MACPF DOMAIN-CONTAINING PROTEIN CAD1"/>
    <property type="match status" value="1"/>
</dbReference>